<dbReference type="SUPFAM" id="SSF55073">
    <property type="entry name" value="Nucleotide cyclase"/>
    <property type="match status" value="1"/>
</dbReference>
<dbReference type="InterPro" id="IPR029787">
    <property type="entry name" value="Nucleotide_cyclase"/>
</dbReference>
<dbReference type="InterPro" id="IPR043128">
    <property type="entry name" value="Rev_trsase/Diguanyl_cyclase"/>
</dbReference>
<reference evidence="3 4" key="1">
    <citation type="submission" date="2020-10" db="EMBL/GenBank/DDBJ databases">
        <title>Connecting structure to function with the recovery of over 1000 high-quality activated sludge metagenome-assembled genomes encoding full-length rRNA genes using long-read sequencing.</title>
        <authorList>
            <person name="Singleton C.M."/>
            <person name="Petriglieri F."/>
            <person name="Kristensen J.M."/>
            <person name="Kirkegaard R.H."/>
            <person name="Michaelsen T.Y."/>
            <person name="Andersen M.H."/>
            <person name="Karst S.M."/>
            <person name="Dueholm M.S."/>
            <person name="Nielsen P.H."/>
            <person name="Albertsen M."/>
        </authorList>
    </citation>
    <scope>NUCLEOTIDE SEQUENCE [LARGE SCALE GENOMIC DNA]</scope>
    <source>
        <strain evidence="3">EsbW_18-Q3-R4-48_BATAC.463</strain>
    </source>
</reference>
<evidence type="ECO:0000259" key="2">
    <source>
        <dbReference type="Pfam" id="PF00990"/>
    </source>
</evidence>
<dbReference type="Gene3D" id="3.30.70.270">
    <property type="match status" value="1"/>
</dbReference>
<feature type="compositionally biased region" description="Low complexity" evidence="1">
    <location>
        <begin position="17"/>
        <end position="32"/>
    </location>
</feature>
<dbReference type="Proteomes" id="UP000739411">
    <property type="component" value="Unassembled WGS sequence"/>
</dbReference>
<feature type="region of interest" description="Disordered" evidence="1">
    <location>
        <begin position="1"/>
        <end position="35"/>
    </location>
</feature>
<comment type="caution">
    <text evidence="3">The sequence shown here is derived from an EMBL/GenBank/DDBJ whole genome shotgun (WGS) entry which is preliminary data.</text>
</comment>
<dbReference type="AlphaFoldDB" id="A0A935K1L2"/>
<gene>
    <name evidence="3" type="ORF">IPJ38_23165</name>
</gene>
<accession>A0A935K1L2</accession>
<name>A0A935K1L2_9RHOO</name>
<evidence type="ECO:0000256" key="1">
    <source>
        <dbReference type="SAM" id="MobiDB-lite"/>
    </source>
</evidence>
<organism evidence="3 4">
    <name type="scientific">Candidatus Dechloromonas phosphorivorans</name>
    <dbReference type="NCBI Taxonomy" id="2899244"/>
    <lineage>
        <taxon>Bacteria</taxon>
        <taxon>Pseudomonadati</taxon>
        <taxon>Pseudomonadota</taxon>
        <taxon>Betaproteobacteria</taxon>
        <taxon>Rhodocyclales</taxon>
        <taxon>Azonexaceae</taxon>
        <taxon>Dechloromonas</taxon>
    </lineage>
</organism>
<dbReference type="InterPro" id="IPR000160">
    <property type="entry name" value="GGDEF_dom"/>
</dbReference>
<feature type="domain" description="GGDEF" evidence="2">
    <location>
        <begin position="32"/>
        <end position="75"/>
    </location>
</feature>
<sequence>MSAPIEQAQQSAKAPGLLALSTSTASRTSTTRLGHRAGDQLLQKAALRLGANLFINCQLFRQGGDEFIVLMTSTPFIHSPDCRRPAPRTHCPAFHQPECRLPHQRQHWHQPSS</sequence>
<evidence type="ECO:0000313" key="3">
    <source>
        <dbReference type="EMBL" id="MBK7417547.1"/>
    </source>
</evidence>
<protein>
    <submittedName>
        <fullName evidence="3">Diguanylate cyclase</fullName>
    </submittedName>
</protein>
<dbReference type="Pfam" id="PF00990">
    <property type="entry name" value="GGDEF"/>
    <property type="match status" value="1"/>
</dbReference>
<proteinExistence type="predicted"/>
<evidence type="ECO:0000313" key="4">
    <source>
        <dbReference type="Proteomes" id="UP000739411"/>
    </source>
</evidence>
<dbReference type="EMBL" id="JADJMS010000052">
    <property type="protein sequence ID" value="MBK7417547.1"/>
    <property type="molecule type" value="Genomic_DNA"/>
</dbReference>